<dbReference type="GO" id="GO:0006869">
    <property type="term" value="P:lipid transport"/>
    <property type="evidence" value="ECO:0007669"/>
    <property type="project" value="InterPro"/>
</dbReference>
<protein>
    <recommendedName>
        <fullName evidence="1">Non-specific lipid-transfer protein</fullName>
    </recommendedName>
</protein>
<gene>
    <name evidence="3" type="ORF">Taro_013806</name>
</gene>
<evidence type="ECO:0000313" key="3">
    <source>
        <dbReference type="EMBL" id="MQL81354.1"/>
    </source>
</evidence>
<dbReference type="PRINTS" id="PR00382">
    <property type="entry name" value="LIPIDTRNSFER"/>
</dbReference>
<dbReference type="Gene3D" id="1.10.110.10">
    <property type="entry name" value="Plant lipid-transfer and hydrophobic proteins"/>
    <property type="match status" value="1"/>
</dbReference>
<dbReference type="SMART" id="SM00499">
    <property type="entry name" value="AAI"/>
    <property type="match status" value="1"/>
</dbReference>
<proteinExistence type="inferred from homology"/>
<dbReference type="PROSITE" id="PS00597">
    <property type="entry name" value="PLANT_LTP"/>
    <property type="match status" value="1"/>
</dbReference>
<evidence type="ECO:0000256" key="1">
    <source>
        <dbReference type="RuleBase" id="RU000628"/>
    </source>
</evidence>
<evidence type="ECO:0000313" key="4">
    <source>
        <dbReference type="Proteomes" id="UP000652761"/>
    </source>
</evidence>
<keyword evidence="4" id="KW-1185">Reference proteome</keyword>
<dbReference type="Pfam" id="PF00234">
    <property type="entry name" value="Tryp_alpha_amyl"/>
    <property type="match status" value="1"/>
</dbReference>
<dbReference type="EMBL" id="NMUH01000561">
    <property type="protein sequence ID" value="MQL81354.1"/>
    <property type="molecule type" value="Genomic_DNA"/>
</dbReference>
<keyword evidence="1" id="KW-0813">Transport</keyword>
<name>A0A843UH73_COLES</name>
<evidence type="ECO:0000259" key="2">
    <source>
        <dbReference type="SMART" id="SM00499"/>
    </source>
</evidence>
<dbReference type="PANTHER" id="PTHR33076">
    <property type="entry name" value="NON-SPECIFIC LIPID-TRANSFER PROTEIN 2-RELATED"/>
    <property type="match status" value="1"/>
</dbReference>
<feature type="domain" description="Bifunctional inhibitor/plant lipid transfer protein/seed storage helical" evidence="2">
    <location>
        <begin position="72"/>
        <end position="157"/>
    </location>
</feature>
<comment type="function">
    <text evidence="1">Plant non-specific lipid-transfer proteins transfer phospholipids as well as galactolipids across membranes. May play a role in wax or cutin deposition in the cell walls of expanding epidermal cells and certain secretory tissues.</text>
</comment>
<sequence>MNTSPHAWRDRSADLAPLGSLAAFYHEYYQRQLLTVMKLSSRRAYVLFCPVAVLAVVHLLRGLPASDAAVQCSDVMSDLVNCVGYLTGSGGGAPPAACCSGVTKLASAVATPADRRATCSCLQSTSQRIKLNPKAVKDLPGSCGVSLPFTVSTNIDCSKIS</sequence>
<dbReference type="GO" id="GO:0008289">
    <property type="term" value="F:lipid binding"/>
    <property type="evidence" value="ECO:0007669"/>
    <property type="project" value="UniProtKB-KW"/>
</dbReference>
<dbReference type="CDD" id="cd01960">
    <property type="entry name" value="nsLTP1"/>
    <property type="match status" value="1"/>
</dbReference>
<comment type="similarity">
    <text evidence="1">Belongs to the plant LTP family.</text>
</comment>
<dbReference type="OrthoDB" id="1890443at2759"/>
<dbReference type="InterPro" id="IPR000528">
    <property type="entry name" value="Plant_nsLTP"/>
</dbReference>
<dbReference type="InterPro" id="IPR036312">
    <property type="entry name" value="Bifun_inhib/LTP/seed_sf"/>
</dbReference>
<dbReference type="SUPFAM" id="SSF47699">
    <property type="entry name" value="Bifunctional inhibitor/lipid-transfer protein/seed storage 2S albumin"/>
    <property type="match status" value="1"/>
</dbReference>
<organism evidence="3 4">
    <name type="scientific">Colocasia esculenta</name>
    <name type="common">Wild taro</name>
    <name type="synonym">Arum esculentum</name>
    <dbReference type="NCBI Taxonomy" id="4460"/>
    <lineage>
        <taxon>Eukaryota</taxon>
        <taxon>Viridiplantae</taxon>
        <taxon>Streptophyta</taxon>
        <taxon>Embryophyta</taxon>
        <taxon>Tracheophyta</taxon>
        <taxon>Spermatophyta</taxon>
        <taxon>Magnoliopsida</taxon>
        <taxon>Liliopsida</taxon>
        <taxon>Araceae</taxon>
        <taxon>Aroideae</taxon>
        <taxon>Colocasieae</taxon>
        <taxon>Colocasia</taxon>
    </lineage>
</organism>
<keyword evidence="1" id="KW-0446">Lipid-binding</keyword>
<dbReference type="Proteomes" id="UP000652761">
    <property type="component" value="Unassembled WGS sequence"/>
</dbReference>
<dbReference type="InterPro" id="IPR016140">
    <property type="entry name" value="Bifunc_inhib/LTP/seed_store"/>
</dbReference>
<reference evidence="3" key="1">
    <citation type="submission" date="2017-07" db="EMBL/GenBank/DDBJ databases">
        <title>Taro Niue Genome Assembly and Annotation.</title>
        <authorList>
            <person name="Atibalentja N."/>
            <person name="Keating K."/>
            <person name="Fields C.J."/>
        </authorList>
    </citation>
    <scope>NUCLEOTIDE SEQUENCE</scope>
    <source>
        <strain evidence="3">Niue_2</strain>
        <tissue evidence="3">Leaf</tissue>
    </source>
</reference>
<dbReference type="AlphaFoldDB" id="A0A843UH73"/>
<accession>A0A843UH73</accession>
<comment type="caution">
    <text evidence="3">The sequence shown here is derived from an EMBL/GenBank/DDBJ whole genome shotgun (WGS) entry which is preliminary data.</text>
</comment>